<dbReference type="Gene3D" id="2.60.120.650">
    <property type="entry name" value="Cupin"/>
    <property type="match status" value="1"/>
</dbReference>
<dbReference type="EC" id="2.1.1.290" evidence="5"/>
<dbReference type="InterPro" id="IPR011043">
    <property type="entry name" value="Gal_Oxase/kelch_b-propeller"/>
</dbReference>
<evidence type="ECO:0000313" key="18">
    <source>
        <dbReference type="Proteomes" id="UP000028524"/>
    </source>
</evidence>
<comment type="similarity">
    <text evidence="3">Belongs to the methyltransferase superfamily. LCMT family.</text>
</comment>
<evidence type="ECO:0000256" key="13">
    <source>
        <dbReference type="ARBA" id="ARBA00030231"/>
    </source>
</evidence>
<dbReference type="AlphaFoldDB" id="A0A084QEH7"/>
<comment type="catalytic activity">
    <reaction evidence="15">
        <text>7-[(3S)-(3-amino-3-methoxycarbonyl)propyl]wyosine(37) in tRNA(Phe) + S-adenosyl-L-methionine + CO2 = wybutosine(37) in tRNA(Phe) + S-adenosyl-L-homocysteine + 2 H(+)</text>
        <dbReference type="Rhea" id="RHEA:37119"/>
        <dbReference type="Rhea" id="RHEA-COMP:11844"/>
        <dbReference type="Rhea" id="RHEA-COMP:11847"/>
        <dbReference type="ChEBI" id="CHEBI:15378"/>
        <dbReference type="ChEBI" id="CHEBI:16526"/>
        <dbReference type="ChEBI" id="CHEBI:57856"/>
        <dbReference type="ChEBI" id="CHEBI:59789"/>
        <dbReference type="ChEBI" id="CHEBI:73544"/>
        <dbReference type="ChEBI" id="CHEBI:74275"/>
        <dbReference type="EC" id="2.3.1.231"/>
    </reaction>
</comment>
<evidence type="ECO:0000256" key="7">
    <source>
        <dbReference type="ARBA" id="ARBA00022603"/>
    </source>
</evidence>
<dbReference type="PANTHER" id="PTHR46529:SF1">
    <property type="entry name" value="TRNA WYBUTOSINE-SYNTHESIZING PROTEIN 4"/>
    <property type="match status" value="1"/>
</dbReference>
<dbReference type="InterPro" id="IPR029063">
    <property type="entry name" value="SAM-dependent_MTases_sf"/>
</dbReference>
<comment type="pathway">
    <text evidence="2">tRNA modification; wybutosine-tRNA(Phe) biosynthesis.</text>
</comment>
<evidence type="ECO:0000256" key="6">
    <source>
        <dbReference type="ARBA" id="ARBA00018045"/>
    </source>
</evidence>
<dbReference type="Pfam" id="PF13418">
    <property type="entry name" value="Beta-prop_TYW4"/>
    <property type="match status" value="1"/>
</dbReference>
<keyword evidence="18" id="KW-1185">Reference proteome</keyword>
<dbReference type="SUPFAM" id="SSF50965">
    <property type="entry name" value="Galactose oxidase, central domain"/>
    <property type="match status" value="1"/>
</dbReference>
<proteinExistence type="inferred from homology"/>
<dbReference type="Proteomes" id="UP000028524">
    <property type="component" value="Unassembled WGS sequence"/>
</dbReference>
<keyword evidence="8" id="KW-0808">Transferase</keyword>
<reference evidence="17 18" key="1">
    <citation type="journal article" date="2014" name="BMC Genomics">
        <title>Comparative genome sequencing reveals chemotype-specific gene clusters in the toxigenic black mold Stachybotrys.</title>
        <authorList>
            <person name="Semeiks J."/>
            <person name="Borek D."/>
            <person name="Otwinowski Z."/>
            <person name="Grishin N.V."/>
        </authorList>
    </citation>
    <scope>NUCLEOTIDE SEQUENCE [LARGE SCALE GENOMIC DNA]</scope>
    <source>
        <strain evidence="17 18">IBT 40285</strain>
    </source>
</reference>
<dbReference type="InterPro" id="IPR007213">
    <property type="entry name" value="Ppm1/Ppm2/Tcmp"/>
</dbReference>
<dbReference type="SUPFAM" id="SSF51197">
    <property type="entry name" value="Clavaminate synthase-like"/>
    <property type="match status" value="1"/>
</dbReference>
<dbReference type="GO" id="GO:0031591">
    <property type="term" value="P:wybutosine biosynthetic process"/>
    <property type="evidence" value="ECO:0007669"/>
    <property type="project" value="TreeGrafter"/>
</dbReference>
<dbReference type="EMBL" id="KL660800">
    <property type="protein sequence ID" value="KFA62362.1"/>
    <property type="molecule type" value="Genomic_DNA"/>
</dbReference>
<dbReference type="Pfam" id="PF13621">
    <property type="entry name" value="Cupin_8"/>
    <property type="match status" value="1"/>
</dbReference>
<protein>
    <recommendedName>
        <fullName evidence="6">tRNA wybutosine-synthesizing protein 4</fullName>
        <ecNumber evidence="5">2.1.1.290</ecNumber>
        <ecNumber evidence="4">2.3.1.231</ecNumber>
    </recommendedName>
    <alternativeName>
        <fullName evidence="13">Leucine carboxyl methyltransferase 2</fullName>
    </alternativeName>
    <alternativeName>
        <fullName evidence="14">tRNA(Phe) (7-(3-amino-3-(methoxycarbonyl)propyl)wyosine(37)-N)-methoxycarbonyltransferase</fullName>
    </alternativeName>
    <alternativeName>
        <fullName evidence="12">tRNA(Phe) (7-(3-amino-3-carboxypropyl)wyosine(37)-O)-methyltransferase</fullName>
    </alternativeName>
</protein>
<dbReference type="PANTHER" id="PTHR46529">
    <property type="entry name" value="TRNA WYBUTOSINE-SYNTHESIZING PROTEIN 4"/>
    <property type="match status" value="1"/>
</dbReference>
<evidence type="ECO:0000256" key="10">
    <source>
        <dbReference type="ARBA" id="ARBA00022694"/>
    </source>
</evidence>
<sequence>MAATTPAPMKPSRSQVLDDLIMGTNSSSIVSKRSVERLYYPNEPHYFRYFVKKFQRRAPLINRGYWLRLRAIDVIVRQFLSRPSTAKKVVINLGCGSDVLPWQCHARYPSVCDDALFIDVDYPDLIKKKRAIVLETPDLKALLGQDPFVSTSNSDSIILRSEKYCQVACDLRQLSTLRQSLETLVSLPRCNVLFVAEVSITYMDTASADALLEWASSIGRAEFCLLEQILPQGPEHPFAQTMLKHFDKLSTPPRSVGSYPTTESQRARFQARGWAHVDIWDLWHAWSGSEFVTPDERVALDIVEPFDEWEEFILFARHYFILHAVATEPGVARDARSNPSSGCPEVVLPSEVRIATHEIPGRFKRRFGGAVATRNHLGEQHVVNMLGLGTNGRADSCDIVAVGSHHTSLKWPENGPTARMCFTVTDLGKLGVLLVGGRSSPTHVFSDCWLLERGMGLHWKEMPNLPVPLFRHSSVRLRDSFLTLVMGGKTSVSSISPESFVLYPGKGWLKCDIVGARPEPTFGAMLCNVRSDKEPGSFRGLVSGGIDNRGLMNTQAYVWELVITESKQPTLSFKKVEPLSVGQDELSVFGAHVVELGNLVAVCGGLGHNPSNQGQEITFISPSIEAETYKCFKAIDHGDEATRRPFMVGTSIVKMGHDELFVVGGGATCFSMGTFWQTGIFRIVIPKLPNLVSHSMQKDAPANAITCSGPHRVVRTDRLDAELSLTSAGPSITAVPRIKLNSEDDFLEVLRERRPVVIEGLNLGDCLQKWNPDHLTERVGSERKVVVHECLEDTAEMDFNSKNFCYTTEAFGVVMDRMCKGERLYLRSLSQAQPSELPASLESDFPTLADEFSVPREMKYVRENCFSSVLRISGRVNMWLHYDVMANIYAQIQGSKRMILFPPREVSMLSFPPAASSSSLDVFSLLESPTLAGTHPYEAKLMPGDVLFLPPMWLHTAKPETALSIAVNTFFRDLDGGYAAGRDVYGNRDLAAYEKGRVDVARVARAFQSLPADIRHFYLSRLGKELVHFAEDS</sequence>
<dbReference type="GO" id="GO:0008175">
    <property type="term" value="F:tRNA methyltransferase activity"/>
    <property type="evidence" value="ECO:0007669"/>
    <property type="project" value="TreeGrafter"/>
</dbReference>
<dbReference type="InterPro" id="IPR003347">
    <property type="entry name" value="JmjC_dom"/>
</dbReference>
<evidence type="ECO:0000256" key="5">
    <source>
        <dbReference type="ARBA" id="ARBA00012779"/>
    </source>
</evidence>
<dbReference type="UniPathway" id="UPA00375"/>
<dbReference type="STRING" id="1283841.A0A084QEH7"/>
<dbReference type="FunCoup" id="A0A084QEH7">
    <property type="interactions" value="95"/>
</dbReference>
<evidence type="ECO:0000256" key="2">
    <source>
        <dbReference type="ARBA" id="ARBA00004797"/>
    </source>
</evidence>
<name>A0A084QEH7_STAC4</name>
<dbReference type="Pfam" id="PF04072">
    <property type="entry name" value="LCM"/>
    <property type="match status" value="1"/>
</dbReference>
<evidence type="ECO:0000256" key="1">
    <source>
        <dbReference type="ARBA" id="ARBA00001806"/>
    </source>
</evidence>
<dbReference type="GO" id="GO:0030488">
    <property type="term" value="P:tRNA methylation"/>
    <property type="evidence" value="ECO:0007669"/>
    <property type="project" value="TreeGrafter"/>
</dbReference>
<evidence type="ECO:0000256" key="11">
    <source>
        <dbReference type="ARBA" id="ARBA00025588"/>
    </source>
</evidence>
<dbReference type="SUPFAM" id="SSF53335">
    <property type="entry name" value="S-adenosyl-L-methionine-dependent methyltransferases"/>
    <property type="match status" value="1"/>
</dbReference>
<dbReference type="InterPro" id="IPR041667">
    <property type="entry name" value="Cupin_8"/>
</dbReference>
<evidence type="ECO:0000256" key="9">
    <source>
        <dbReference type="ARBA" id="ARBA00022691"/>
    </source>
</evidence>
<dbReference type="InParanoid" id="A0A084QEH7"/>
<evidence type="ECO:0000256" key="3">
    <source>
        <dbReference type="ARBA" id="ARBA00010703"/>
    </source>
</evidence>
<dbReference type="EC" id="2.3.1.231" evidence="4"/>
<dbReference type="OMA" id="FCILEQF"/>
<dbReference type="HOGENOM" id="CLU_002761_1_0_1"/>
<evidence type="ECO:0000313" key="17">
    <source>
        <dbReference type="EMBL" id="KFA62362.1"/>
    </source>
</evidence>
<keyword evidence="7" id="KW-0489">Methyltransferase</keyword>
<evidence type="ECO:0000259" key="16">
    <source>
        <dbReference type="PROSITE" id="PS51184"/>
    </source>
</evidence>
<evidence type="ECO:0000256" key="8">
    <source>
        <dbReference type="ARBA" id="ARBA00022679"/>
    </source>
</evidence>
<evidence type="ECO:0000256" key="15">
    <source>
        <dbReference type="ARBA" id="ARBA00049250"/>
    </source>
</evidence>
<feature type="domain" description="JmjC" evidence="16">
    <location>
        <begin position="834"/>
        <end position="988"/>
    </location>
</feature>
<comment type="catalytic activity">
    <reaction evidence="1">
        <text>7-[(3S)-3-amino-3-carboxypropyl]wyosine(37) in tRNA(Phe) + S-adenosyl-L-methionine = 7-[(3S)-(3-amino-3-methoxycarbonyl)propyl]wyosine(37) in tRNA(Phe) + S-adenosyl-L-homocysteine</text>
        <dbReference type="Rhea" id="RHEA:36903"/>
        <dbReference type="Rhea" id="RHEA-COMP:10379"/>
        <dbReference type="Rhea" id="RHEA-COMP:11844"/>
        <dbReference type="ChEBI" id="CHEBI:57856"/>
        <dbReference type="ChEBI" id="CHEBI:59789"/>
        <dbReference type="ChEBI" id="CHEBI:73543"/>
        <dbReference type="ChEBI" id="CHEBI:74275"/>
        <dbReference type="EC" id="2.1.1.290"/>
    </reaction>
</comment>
<evidence type="ECO:0000256" key="14">
    <source>
        <dbReference type="ARBA" id="ARBA00030847"/>
    </source>
</evidence>
<dbReference type="PROSITE" id="PS51184">
    <property type="entry name" value="JMJC"/>
    <property type="match status" value="1"/>
</dbReference>
<evidence type="ECO:0000256" key="12">
    <source>
        <dbReference type="ARBA" id="ARBA00029750"/>
    </source>
</evidence>
<dbReference type="OrthoDB" id="47172at2759"/>
<dbReference type="FunFam" id="2.60.120.650:FF:000043">
    <property type="entry name" value="tRNA wybutosine-synthesizing protein 4"/>
    <property type="match status" value="1"/>
</dbReference>
<keyword evidence="9" id="KW-0949">S-adenosyl-L-methionine</keyword>
<dbReference type="Gene3D" id="3.40.50.150">
    <property type="entry name" value="Vaccinia Virus protein VP39"/>
    <property type="match status" value="1"/>
</dbReference>
<dbReference type="Gene3D" id="2.120.10.80">
    <property type="entry name" value="Kelch-type beta propeller"/>
    <property type="match status" value="1"/>
</dbReference>
<accession>A0A084QEH7</accession>
<dbReference type="InterPro" id="IPR015915">
    <property type="entry name" value="Kelch-typ_b-propeller"/>
</dbReference>
<gene>
    <name evidence="17" type="ORF">S40285_07204</name>
</gene>
<dbReference type="Gene3D" id="6.10.140.1470">
    <property type="match status" value="1"/>
</dbReference>
<comment type="function">
    <text evidence="11">Probable S-adenosyl-L-methionine-dependent methyltransferase that acts as a component of the wybutosine biosynthesis pathway. Wybutosine is a hyper modified guanosine with a tricyclic base found at the 3'-position adjacent to the anticodon of eukaryotic phenylalanine tRNA. May methylate the carboxyl group of leucine residues to form alpha-leucine ester residues.</text>
</comment>
<organism evidence="17 18">
    <name type="scientific">Stachybotrys chlorohalonatus (strain IBT 40285)</name>
    <dbReference type="NCBI Taxonomy" id="1283841"/>
    <lineage>
        <taxon>Eukaryota</taxon>
        <taxon>Fungi</taxon>
        <taxon>Dikarya</taxon>
        <taxon>Ascomycota</taxon>
        <taxon>Pezizomycotina</taxon>
        <taxon>Sordariomycetes</taxon>
        <taxon>Hypocreomycetidae</taxon>
        <taxon>Hypocreales</taxon>
        <taxon>Stachybotryaceae</taxon>
        <taxon>Stachybotrys</taxon>
    </lineage>
</organism>
<keyword evidence="10" id="KW-0819">tRNA processing</keyword>
<evidence type="ECO:0000256" key="4">
    <source>
        <dbReference type="ARBA" id="ARBA00012155"/>
    </source>
</evidence>